<evidence type="ECO:0000256" key="1">
    <source>
        <dbReference type="ARBA" id="ARBA00006484"/>
    </source>
</evidence>
<name>A0ABP9C3W8_9ACTN</name>
<gene>
    <name evidence="4" type="ORF">GCM10023353_02110</name>
</gene>
<reference evidence="5" key="1">
    <citation type="journal article" date="2019" name="Int. J. Syst. Evol. Microbiol.">
        <title>The Global Catalogue of Microorganisms (GCM) 10K type strain sequencing project: providing services to taxonomists for standard genome sequencing and annotation.</title>
        <authorList>
            <consortium name="The Broad Institute Genomics Platform"/>
            <consortium name="The Broad Institute Genome Sequencing Center for Infectious Disease"/>
            <person name="Wu L."/>
            <person name="Ma J."/>
        </authorList>
    </citation>
    <scope>NUCLEOTIDE SEQUENCE [LARGE SCALE GENOMIC DNA]</scope>
    <source>
        <strain evidence="5">JCM 18542</strain>
    </source>
</reference>
<dbReference type="PROSITE" id="PS00061">
    <property type="entry name" value="ADH_SHORT"/>
    <property type="match status" value="1"/>
</dbReference>
<dbReference type="SUPFAM" id="SSF51735">
    <property type="entry name" value="NAD(P)-binding Rossmann-fold domains"/>
    <property type="match status" value="1"/>
</dbReference>
<dbReference type="Gene3D" id="3.40.50.720">
    <property type="entry name" value="NAD(P)-binding Rossmann-like Domain"/>
    <property type="match status" value="1"/>
</dbReference>
<dbReference type="PRINTS" id="PR00081">
    <property type="entry name" value="GDHRDH"/>
</dbReference>
<proteinExistence type="inferred from homology"/>
<dbReference type="InterPro" id="IPR020904">
    <property type="entry name" value="Sc_DH/Rdtase_CS"/>
</dbReference>
<protein>
    <submittedName>
        <fullName evidence="4">SDR family oxidoreductase</fullName>
    </submittedName>
</protein>
<dbReference type="PRINTS" id="PR00080">
    <property type="entry name" value="SDRFAMILY"/>
</dbReference>
<dbReference type="PANTHER" id="PTHR43658">
    <property type="entry name" value="SHORT-CHAIN DEHYDROGENASE/REDUCTASE"/>
    <property type="match status" value="1"/>
</dbReference>
<comment type="similarity">
    <text evidence="1 3">Belongs to the short-chain dehydrogenases/reductases (SDR) family.</text>
</comment>
<dbReference type="RefSeq" id="WP_200173154.1">
    <property type="nucleotide sequence ID" value="NZ_BAABKQ010000001.1"/>
</dbReference>
<keyword evidence="5" id="KW-1185">Reference proteome</keyword>
<evidence type="ECO:0000256" key="3">
    <source>
        <dbReference type="RuleBase" id="RU000363"/>
    </source>
</evidence>
<keyword evidence="2" id="KW-0560">Oxidoreductase</keyword>
<evidence type="ECO:0000313" key="5">
    <source>
        <dbReference type="Proteomes" id="UP001500839"/>
    </source>
</evidence>
<dbReference type="Proteomes" id="UP001500839">
    <property type="component" value="Unassembled WGS sequence"/>
</dbReference>
<evidence type="ECO:0000256" key="2">
    <source>
        <dbReference type="ARBA" id="ARBA00023002"/>
    </source>
</evidence>
<comment type="caution">
    <text evidence="4">The sequence shown here is derived from an EMBL/GenBank/DDBJ whole genome shotgun (WGS) entry which is preliminary data.</text>
</comment>
<dbReference type="Pfam" id="PF00106">
    <property type="entry name" value="adh_short"/>
    <property type="match status" value="1"/>
</dbReference>
<evidence type="ECO:0000313" key="4">
    <source>
        <dbReference type="EMBL" id="GAA4803459.1"/>
    </source>
</evidence>
<dbReference type="EMBL" id="BAABKQ010000001">
    <property type="protein sequence ID" value="GAA4803459.1"/>
    <property type="molecule type" value="Genomic_DNA"/>
</dbReference>
<dbReference type="InterPro" id="IPR002347">
    <property type="entry name" value="SDR_fam"/>
</dbReference>
<accession>A0ABP9C3W8</accession>
<organism evidence="4 5">
    <name type="scientific">Tomitella cavernea</name>
    <dbReference type="NCBI Taxonomy" id="1387982"/>
    <lineage>
        <taxon>Bacteria</taxon>
        <taxon>Bacillati</taxon>
        <taxon>Actinomycetota</taxon>
        <taxon>Actinomycetes</taxon>
        <taxon>Mycobacteriales</taxon>
        <taxon>Tomitella</taxon>
    </lineage>
</organism>
<sequence length="258" mass="26389">MEIRGASAIVTGGASGIGAATARRLAARGAKVVVADLNAEAGQKLAQEIDGVFASVDVTDTAQIEAAVNTAVELAPLKALVNSAGIGSAQRTIGRDGEFASAHNIDVYKKVIAINLIGTFDAVRLAATAMSRNDPGEDKDRGAIVNLASVAAFDGQIGQAAYSSSKGGVVGMTLPVARDLSAAGIRLNTIAPGLIDTPIYGSGPESDAFKAKLGESVLFPKRLGVPDELASMVEELLTNSYMNAEVVRVDGGIRMPPK</sequence>
<dbReference type="PANTHER" id="PTHR43658:SF8">
    <property type="entry name" value="17-BETA-HYDROXYSTEROID DEHYDROGENASE 14-RELATED"/>
    <property type="match status" value="1"/>
</dbReference>
<dbReference type="InterPro" id="IPR036291">
    <property type="entry name" value="NAD(P)-bd_dom_sf"/>
</dbReference>